<dbReference type="GO" id="GO:0005198">
    <property type="term" value="F:structural molecule activity"/>
    <property type="evidence" value="ECO:0007669"/>
    <property type="project" value="InterPro"/>
</dbReference>
<evidence type="ECO:0000256" key="3">
    <source>
        <dbReference type="ARBA" id="ARBA00005709"/>
    </source>
</evidence>
<dbReference type="SUPFAM" id="SSF64518">
    <property type="entry name" value="Phase 1 flagellin"/>
    <property type="match status" value="1"/>
</dbReference>
<dbReference type="NCBIfam" id="TIGR02550">
    <property type="entry name" value="flagell_flgL"/>
    <property type="match status" value="1"/>
</dbReference>
<evidence type="ECO:0000313" key="7">
    <source>
        <dbReference type="EMBL" id="AAN08647.1"/>
    </source>
</evidence>
<dbReference type="PANTHER" id="PTHR42792:SF1">
    <property type="entry name" value="FLAGELLAR HOOK-ASSOCIATED PROTEIN 3"/>
    <property type="match status" value="1"/>
</dbReference>
<accession>Q8GLN8</accession>
<evidence type="ECO:0000259" key="6">
    <source>
        <dbReference type="Pfam" id="PF00669"/>
    </source>
</evidence>
<dbReference type="EMBL" id="AY129558">
    <property type="protein sequence ID" value="AAN08647.1"/>
    <property type="molecule type" value="Genomic_DNA"/>
</dbReference>
<dbReference type="AlphaFoldDB" id="Q8GLN8"/>
<gene>
    <name evidence="7" type="primary">flgL</name>
</gene>
<comment type="similarity">
    <text evidence="3">Belongs to the bacterial flagellin family.</text>
</comment>
<dbReference type="InterPro" id="IPR001492">
    <property type="entry name" value="Flagellin"/>
</dbReference>
<evidence type="ECO:0000256" key="2">
    <source>
        <dbReference type="ARBA" id="ARBA00004613"/>
    </source>
</evidence>
<reference evidence="7" key="1">
    <citation type="journal article" date="2003" name="Microb. Pathog.">
        <title>A polar flagella operon (flg) of Aeromonas hydrophila contains genes required for lateral flagella expression.</title>
        <authorList>
            <person name="Altarriba M."/>
            <person name="Merino S."/>
            <person name="Gavin R."/>
            <person name="Canals R."/>
            <person name="Rabaan A."/>
            <person name="Shaw J.G."/>
            <person name="Tomas J.M."/>
        </authorList>
    </citation>
    <scope>NUCLEOTIDE SEQUENCE</scope>
</reference>
<feature type="domain" description="Flagellin N-terminal" evidence="6">
    <location>
        <begin position="3"/>
        <end position="140"/>
    </location>
</feature>
<dbReference type="Pfam" id="PF00669">
    <property type="entry name" value="Flagellin_N"/>
    <property type="match status" value="1"/>
</dbReference>
<name>Q8GLN8_AERHY</name>
<sequence>MRITTNMVYNRNISSLNNANERLSTAYEQLQSGDKFKTSGEDPSGMSQKMALTKEIDLFKQYGVNGSLLENSLGHEETVLTALNTAMTSAQTLIQKANDSAVGSDDRKAIASELEGLQKQMFDLMNSKNSQGEFIFGGNQSKTQPFVQDASGNYLFQGDTGQRNIQVSPTVQIAANDSGFNLFEIVPTRRTSSAGSANIQVGVADQGNFDSFYRNNYDPALASNQYTVTTAAGAPDTYEIRDGGGALLQSGDYVAGNKIPFNGLELTLDLPAGGAAQNFVLDSPQNNNILDGMSDFITALRDPNISAHDFQVKVADATSHMKNARLNVDQGLGEIGGRMNSLEQVLGSNEGLSTLNHQARAKVSEADLYEVIAALSKEDAALSASQLSFSKISKLTLFDYIR</sequence>
<keyword evidence="5" id="KW-0975">Bacterial flagellum</keyword>
<dbReference type="Gene3D" id="1.20.1330.10">
    <property type="entry name" value="f41 fragment of flagellin, N-terminal domain"/>
    <property type="match status" value="1"/>
</dbReference>
<evidence type="ECO:0000256" key="4">
    <source>
        <dbReference type="ARBA" id="ARBA00022525"/>
    </source>
</evidence>
<organism evidence="7">
    <name type="scientific">Aeromonas hydrophila</name>
    <dbReference type="NCBI Taxonomy" id="644"/>
    <lineage>
        <taxon>Bacteria</taxon>
        <taxon>Pseudomonadati</taxon>
        <taxon>Pseudomonadota</taxon>
        <taxon>Gammaproteobacteria</taxon>
        <taxon>Aeromonadales</taxon>
        <taxon>Aeromonadaceae</taxon>
        <taxon>Aeromonas</taxon>
    </lineage>
</organism>
<dbReference type="GO" id="GO:0009424">
    <property type="term" value="C:bacterial-type flagellum hook"/>
    <property type="evidence" value="ECO:0007669"/>
    <property type="project" value="InterPro"/>
</dbReference>
<protein>
    <submittedName>
        <fullName evidence="7">FlgL</fullName>
    </submittedName>
</protein>
<dbReference type="InterPro" id="IPR001029">
    <property type="entry name" value="Flagellin_N"/>
</dbReference>
<keyword evidence="4" id="KW-0964">Secreted</keyword>
<evidence type="ECO:0000256" key="5">
    <source>
        <dbReference type="ARBA" id="ARBA00023143"/>
    </source>
</evidence>
<comment type="subcellular location">
    <subcellularLocation>
        <location evidence="1">Bacterial flagellum</location>
    </subcellularLocation>
    <subcellularLocation>
        <location evidence="2">Secreted</location>
    </subcellularLocation>
</comment>
<proteinExistence type="inferred from homology"/>
<dbReference type="InterPro" id="IPR013384">
    <property type="entry name" value="Flagell_FlgL"/>
</dbReference>
<evidence type="ECO:0000256" key="1">
    <source>
        <dbReference type="ARBA" id="ARBA00004365"/>
    </source>
</evidence>
<dbReference type="GO" id="GO:0005576">
    <property type="term" value="C:extracellular region"/>
    <property type="evidence" value="ECO:0007669"/>
    <property type="project" value="UniProtKB-SubCell"/>
</dbReference>
<dbReference type="PANTHER" id="PTHR42792">
    <property type="entry name" value="FLAGELLIN"/>
    <property type="match status" value="1"/>
</dbReference>
<dbReference type="GO" id="GO:0071973">
    <property type="term" value="P:bacterial-type flagellum-dependent cell motility"/>
    <property type="evidence" value="ECO:0007669"/>
    <property type="project" value="InterPro"/>
</dbReference>